<dbReference type="InterPro" id="IPR039844">
    <property type="entry name" value="URB1"/>
</dbReference>
<name>A0AAD9FEL2_DISEL</name>
<dbReference type="Proteomes" id="UP001228049">
    <property type="component" value="Unassembled WGS sequence"/>
</dbReference>
<dbReference type="InterPro" id="IPR059018">
    <property type="entry name" value="HEAT_URB1"/>
</dbReference>
<dbReference type="PANTHER" id="PTHR13500:SF0">
    <property type="entry name" value="NUCLEOLAR PRE-RIBOSOMAL-ASSOCIATED PROTEIN 1"/>
    <property type="match status" value="1"/>
</dbReference>
<dbReference type="PANTHER" id="PTHR13500">
    <property type="entry name" value="NUCLEOLAR PRERIBOSOMAL-ASSOCIATED PROTEIN 1"/>
    <property type="match status" value="1"/>
</dbReference>
<dbReference type="GO" id="GO:0005730">
    <property type="term" value="C:nucleolus"/>
    <property type="evidence" value="ECO:0007669"/>
    <property type="project" value="TreeGrafter"/>
</dbReference>
<dbReference type="EMBL" id="JASDAP010000007">
    <property type="protein sequence ID" value="KAK1899722.1"/>
    <property type="molecule type" value="Genomic_DNA"/>
</dbReference>
<evidence type="ECO:0000259" key="2">
    <source>
        <dbReference type="Pfam" id="PF11707"/>
    </source>
</evidence>
<keyword evidence="5" id="KW-1185">Reference proteome</keyword>
<gene>
    <name evidence="4" type="ORF">KUDE01_000512</name>
</gene>
<evidence type="ECO:0000313" key="5">
    <source>
        <dbReference type="Proteomes" id="UP001228049"/>
    </source>
</evidence>
<evidence type="ECO:0000256" key="1">
    <source>
        <dbReference type="SAM" id="MobiDB-lite"/>
    </source>
</evidence>
<dbReference type="Pfam" id="PF26140">
    <property type="entry name" value="HEAT_URB1"/>
    <property type="match status" value="1"/>
</dbReference>
<accession>A0AAD9FEL2</accession>
<feature type="region of interest" description="Disordered" evidence="1">
    <location>
        <begin position="517"/>
        <end position="536"/>
    </location>
</feature>
<protein>
    <submittedName>
        <fullName evidence="4">Nucleolar pre-ribosomal-associated protein 1</fullName>
    </submittedName>
</protein>
<comment type="caution">
    <text evidence="4">The sequence shown here is derived from an EMBL/GenBank/DDBJ whole genome shotgun (WGS) entry which is preliminary data.</text>
</comment>
<dbReference type="AlphaFoldDB" id="A0AAD9FEL2"/>
<dbReference type="GO" id="GO:0000463">
    <property type="term" value="P:maturation of LSU-rRNA from tricistronic rRNA transcript (SSU-rRNA, 5.8S rRNA, LSU-rRNA)"/>
    <property type="evidence" value="ECO:0007669"/>
    <property type="project" value="TreeGrafter"/>
</dbReference>
<feature type="domain" description="URB1 central HEAT repeat" evidence="3">
    <location>
        <begin position="599"/>
        <end position="699"/>
    </location>
</feature>
<feature type="compositionally biased region" description="Basic and acidic residues" evidence="1">
    <location>
        <begin position="517"/>
        <end position="530"/>
    </location>
</feature>
<dbReference type="GO" id="GO:0000466">
    <property type="term" value="P:maturation of 5.8S rRNA from tricistronic rRNA transcript (SSU-rRNA, 5.8S rRNA, LSU-rRNA)"/>
    <property type="evidence" value="ECO:0007669"/>
    <property type="project" value="TreeGrafter"/>
</dbReference>
<dbReference type="InterPro" id="IPR021714">
    <property type="entry name" value="URB1_N"/>
</dbReference>
<evidence type="ECO:0000259" key="3">
    <source>
        <dbReference type="Pfam" id="PF26140"/>
    </source>
</evidence>
<evidence type="ECO:0000313" key="4">
    <source>
        <dbReference type="EMBL" id="KAK1899722.1"/>
    </source>
</evidence>
<dbReference type="Pfam" id="PF11707">
    <property type="entry name" value="Npa1"/>
    <property type="match status" value="1"/>
</dbReference>
<feature type="domain" description="URB1 N-terminal" evidence="2">
    <location>
        <begin position="72"/>
        <end position="387"/>
    </location>
</feature>
<sequence>MGKKRENEDSVESNIPLKKEVSEFNGTVFKAMLKEPATVMRGLETFVSTAKKLPCSDLYDVVEGYIKISMECAEIFKLLEREKHVETEMMLIFESLEMILLRTASDLSHFSMVGNAIVKKIVSSHVKLLQGSFQSENHRFVRQCLSLLSALVSQGQEAARDVLSNIHVNKALSGLAKRRDKRGRPDVRMAYIQFVLSFLVSGDNATVGQLLEIKELLPEILSTGVKEDRMSIVNLILSTLKTRVVINKGISKTQKVRFFTPVVLANIASLYKWKGIEDATTDDDRMVDDSEHAGQSVIRELVHSFLLDICCSRKHGISFHDASFGTAGRAGNIVLLQFLVGQKQATEDELVTELVVNVLKATPDMLARYFQETQYSYTPRLKSAWQDNVKLLKKIYEAQPEISTVFQTREVLPLPRLLSMIMVVSLPPVCNKAFFTQGLTFANTGVQLTTLSMMNFILKRANKNMNYLLDKSEWHSADGYTLEMMGDLVLQYREILSKILPDMTSIVSKWQSLSKKEKTDGDEKKTKTEGVAEQTTNKTKCPLLRQPSKLLKGIVSEKGMREEVPPVLQYQILQLALDLPASKFSWFRIQDVDTESSSGEKSVLYLLLKMFVSSSSSHLKSSTRLLVLKVLKDSGVFEYTWTELELWLDQLAKVEASQQEAVIQFLERVLVKLVCNSYTYTDKVASLVQEAAYLQANLSIQEGDAASIPISHIDDVLDMLDVIMEGNEGEMEELGPSLSEDLIIQTFPFSVVVPAALEARNKLPADKGVVHEYLSAVLSDVLHCQREPLPLCLALLQYDKELVSTEPSAPPHPSIIHLHQYYSKWLPQQSREELFKSSEHHSKGSSTPISFSALMESAYSQGPNALLEDAFRKNINSGKPWHVPQRHRNRPSEDLMGILHDLVSKLQGFQESAHSEPAAAENSQEGSDLFLEINQLSTAEANKEQVLVSVLGSIFKHPCLQQWFLALELAALPPHTLNPVRLKHMCAQLNDDILTLLKTCSPTLSDLGGSSVVAIWRR</sequence>
<reference evidence="4" key="1">
    <citation type="submission" date="2023-04" db="EMBL/GenBank/DDBJ databases">
        <title>Chromosome-level genome of Chaenocephalus aceratus.</title>
        <authorList>
            <person name="Park H."/>
        </authorList>
    </citation>
    <scope>NUCLEOTIDE SEQUENCE</scope>
    <source>
        <strain evidence="4">DE</strain>
        <tissue evidence="4">Muscle</tissue>
    </source>
</reference>
<organism evidence="4 5">
    <name type="scientific">Dissostichus eleginoides</name>
    <name type="common">Patagonian toothfish</name>
    <name type="synonym">Dissostichus amissus</name>
    <dbReference type="NCBI Taxonomy" id="100907"/>
    <lineage>
        <taxon>Eukaryota</taxon>
        <taxon>Metazoa</taxon>
        <taxon>Chordata</taxon>
        <taxon>Craniata</taxon>
        <taxon>Vertebrata</taxon>
        <taxon>Euteleostomi</taxon>
        <taxon>Actinopterygii</taxon>
        <taxon>Neopterygii</taxon>
        <taxon>Teleostei</taxon>
        <taxon>Neoteleostei</taxon>
        <taxon>Acanthomorphata</taxon>
        <taxon>Eupercaria</taxon>
        <taxon>Perciformes</taxon>
        <taxon>Notothenioidei</taxon>
        <taxon>Nototheniidae</taxon>
        <taxon>Dissostichus</taxon>
    </lineage>
</organism>
<proteinExistence type="predicted"/>